<feature type="transmembrane region" description="Helical" evidence="1">
    <location>
        <begin position="20"/>
        <end position="40"/>
    </location>
</feature>
<keyword evidence="1" id="KW-1133">Transmembrane helix</keyword>
<evidence type="ECO:0000256" key="1">
    <source>
        <dbReference type="SAM" id="Phobius"/>
    </source>
</evidence>
<keyword evidence="1" id="KW-0812">Transmembrane</keyword>
<organism evidence="2 3">
    <name type="scientific">Nocardiopsis alba</name>
    <dbReference type="NCBI Taxonomy" id="53437"/>
    <lineage>
        <taxon>Bacteria</taxon>
        <taxon>Bacillati</taxon>
        <taxon>Actinomycetota</taxon>
        <taxon>Actinomycetes</taxon>
        <taxon>Streptosporangiales</taxon>
        <taxon>Nocardiopsidaceae</taxon>
        <taxon>Nocardiopsis</taxon>
    </lineage>
</organism>
<accession>A0A7K2IPL9</accession>
<feature type="transmembrane region" description="Helical" evidence="1">
    <location>
        <begin position="191"/>
        <end position="209"/>
    </location>
</feature>
<feature type="transmembrane region" description="Helical" evidence="1">
    <location>
        <begin position="122"/>
        <end position="148"/>
    </location>
</feature>
<reference evidence="2 3" key="1">
    <citation type="journal article" date="2019" name="Nat. Commun.">
        <title>The antimicrobial potential of Streptomyces from insect microbiomes.</title>
        <authorList>
            <person name="Chevrette M.G."/>
            <person name="Carlson C.M."/>
            <person name="Ortega H.E."/>
            <person name="Thomas C."/>
            <person name="Ananiev G.E."/>
            <person name="Barns K.J."/>
            <person name="Book A.J."/>
            <person name="Cagnazzo J."/>
            <person name="Carlos C."/>
            <person name="Flanigan W."/>
            <person name="Grubbs K.J."/>
            <person name="Horn H.A."/>
            <person name="Hoffmann F.M."/>
            <person name="Klassen J.L."/>
            <person name="Knack J.J."/>
            <person name="Lewin G.R."/>
            <person name="McDonald B.R."/>
            <person name="Muller L."/>
            <person name="Melo W.G.P."/>
            <person name="Pinto-Tomas A.A."/>
            <person name="Schmitz A."/>
            <person name="Wendt-Pienkowski E."/>
            <person name="Wildman S."/>
            <person name="Zhao M."/>
            <person name="Zhang F."/>
            <person name="Bugni T.S."/>
            <person name="Andes D.R."/>
            <person name="Pupo M.T."/>
            <person name="Currie C.R."/>
        </authorList>
    </citation>
    <scope>NUCLEOTIDE SEQUENCE [LARGE SCALE GENOMIC DNA]</scope>
    <source>
        <strain evidence="2 3">SID5840</strain>
    </source>
</reference>
<sequence>MSAFTGTGTMIRFVLRRDRIRLSIWTLALVGTTAVTVPTLDEAFPDEGSRQARAALMETPTGVVFGGPGYGLEDYTIGPMLVNELTASLLIALAVMSVLHVVRHTRAEEESGRAELLRAGSLGSGAHTAAALTTLGLVHLLIGGLVALSMIAFDLPTADSLAYGLGLALAGISFGAITAVCAQIGEHGRTIAGLAFLLIGAFFTARVVGDLAEEGGGLLSWASPFAWVQQTRPFVDLRWEPLALYGAFLAILFTIAHVLAGRRDLGAGLVAARPGPSGAGALLKGVTTLHLRQQRGSVITWTTAGLLFSFAFGTLATEIQGMLDANPDLAVILGGDVDDLVGGFLAAIVGYVVMAGAAFAALSVLRLWNEENTGRAELILSTAVGRIHWFGGALAVTALATTLIVVAGGLGMGAGASVATEDLDWVPRMVGAALAALPAALVFGALTALVLGAAPRLLPLVWLWLGYGVLVTMLGGLLGFPAWAMNLSAFDILPKPPMEAFEATPYLLYLGAVLVAGSVSLVAFRRRDLITA</sequence>
<feature type="transmembrane region" description="Helical" evidence="1">
    <location>
        <begin position="389"/>
        <end position="410"/>
    </location>
</feature>
<feature type="transmembrane region" description="Helical" evidence="1">
    <location>
        <begin position="503"/>
        <end position="524"/>
    </location>
</feature>
<evidence type="ECO:0000313" key="2">
    <source>
        <dbReference type="EMBL" id="MYR31920.1"/>
    </source>
</evidence>
<protein>
    <submittedName>
        <fullName evidence="2">Anibiotic ABC transporter efflux pump</fullName>
    </submittedName>
</protein>
<dbReference type="EMBL" id="WWHY01000001">
    <property type="protein sequence ID" value="MYR31920.1"/>
    <property type="molecule type" value="Genomic_DNA"/>
</dbReference>
<feature type="transmembrane region" description="Helical" evidence="1">
    <location>
        <begin position="461"/>
        <end position="483"/>
    </location>
</feature>
<name>A0A7K2IPL9_9ACTN</name>
<dbReference type="AlphaFoldDB" id="A0A7K2IPL9"/>
<feature type="transmembrane region" description="Helical" evidence="1">
    <location>
        <begin position="343"/>
        <end position="368"/>
    </location>
</feature>
<keyword evidence="1" id="KW-0472">Membrane</keyword>
<feature type="transmembrane region" description="Helical" evidence="1">
    <location>
        <begin position="160"/>
        <end position="184"/>
    </location>
</feature>
<feature type="transmembrane region" description="Helical" evidence="1">
    <location>
        <begin position="298"/>
        <end position="323"/>
    </location>
</feature>
<feature type="transmembrane region" description="Helical" evidence="1">
    <location>
        <begin position="430"/>
        <end position="454"/>
    </location>
</feature>
<gene>
    <name evidence="2" type="ORF">GTW20_06425</name>
</gene>
<feature type="transmembrane region" description="Helical" evidence="1">
    <location>
        <begin position="242"/>
        <end position="260"/>
    </location>
</feature>
<dbReference type="Proteomes" id="UP000467124">
    <property type="component" value="Unassembled WGS sequence"/>
</dbReference>
<proteinExistence type="predicted"/>
<dbReference type="RefSeq" id="WP_161110532.1">
    <property type="nucleotide sequence ID" value="NZ_WWHY01000001.1"/>
</dbReference>
<evidence type="ECO:0000313" key="3">
    <source>
        <dbReference type="Proteomes" id="UP000467124"/>
    </source>
</evidence>
<comment type="caution">
    <text evidence="2">The sequence shown here is derived from an EMBL/GenBank/DDBJ whole genome shotgun (WGS) entry which is preliminary data.</text>
</comment>
<feature type="transmembrane region" description="Helical" evidence="1">
    <location>
        <begin position="85"/>
        <end position="102"/>
    </location>
</feature>